<name>A0AAV7EW00_ARIFI</name>
<evidence type="ECO:0000313" key="2">
    <source>
        <dbReference type="EMBL" id="KAG9452691.1"/>
    </source>
</evidence>
<sequence>MRERRTERNDRHPVATASASFEFVVSVGWCGMAKEAATDWKSSPLLHWIAWPAPFSSLAAQSFSFFSFLNFLLSKKELISIFKAYSKVEIDLDSAYANVILGFFSGKNSAPDPHLPLAHDVRSTNASPTDNDTANPDNTTLVYHLLTRHLLFLASPLGSSPSAEGVEQMQRISNGTWFHSCDTSAGAMPLRSTSSVSSAMVGSKSWIGGLLNRSSNKRHGVRVIDYCLSPLQEQRLQRLQERLQVPFDEARPDHQESLKALWNAAFPNIDLTGLISEQWKEMGWQGPNPSTDFRGCGFISLENLLFFARTYPASFQRLLCKKEGDRAMWEYPFAVAGINISYMLTQMLDLYSAKPKCLPGQTFIKILSEDEAAFDVLYCIAFEMMDAQWLAMRASYMQFNEVLQATRDQLERELSLEDIHRIQDLPAYNLLYQ</sequence>
<accession>A0AAV7EW00</accession>
<comment type="caution">
    <text evidence="2">The sequence shown here is derived from an EMBL/GenBank/DDBJ whole genome shotgun (WGS) entry which is preliminary data.</text>
</comment>
<proteinExistence type="predicted"/>
<evidence type="ECO:0000259" key="1">
    <source>
        <dbReference type="PROSITE" id="PS51335"/>
    </source>
</evidence>
<dbReference type="InterPro" id="IPR006816">
    <property type="entry name" value="ELMO_dom"/>
</dbReference>
<dbReference type="PROSITE" id="PS51335">
    <property type="entry name" value="ELMO"/>
    <property type="match status" value="1"/>
</dbReference>
<gene>
    <name evidence="2" type="ORF">H6P81_005595</name>
</gene>
<keyword evidence="3" id="KW-1185">Reference proteome</keyword>
<feature type="domain" description="ELMO" evidence="1">
    <location>
        <begin position="253"/>
        <end position="414"/>
    </location>
</feature>
<dbReference type="PANTHER" id="PTHR12771">
    <property type="entry name" value="ENGULFMENT AND CELL MOTILITY"/>
    <property type="match status" value="1"/>
</dbReference>
<dbReference type="InterPro" id="IPR050868">
    <property type="entry name" value="ELMO_domain-containing"/>
</dbReference>
<dbReference type="PANTHER" id="PTHR12771:SF3">
    <property type="entry name" value="ELMO_CED-12 FAMILY PROTEIN"/>
    <property type="match status" value="1"/>
</dbReference>
<organism evidence="2 3">
    <name type="scientific">Aristolochia fimbriata</name>
    <name type="common">White veined hardy Dutchman's pipe vine</name>
    <dbReference type="NCBI Taxonomy" id="158543"/>
    <lineage>
        <taxon>Eukaryota</taxon>
        <taxon>Viridiplantae</taxon>
        <taxon>Streptophyta</taxon>
        <taxon>Embryophyta</taxon>
        <taxon>Tracheophyta</taxon>
        <taxon>Spermatophyta</taxon>
        <taxon>Magnoliopsida</taxon>
        <taxon>Magnoliidae</taxon>
        <taxon>Piperales</taxon>
        <taxon>Aristolochiaceae</taxon>
        <taxon>Aristolochia</taxon>
    </lineage>
</organism>
<dbReference type="Proteomes" id="UP000825729">
    <property type="component" value="Unassembled WGS sequence"/>
</dbReference>
<reference evidence="2 3" key="1">
    <citation type="submission" date="2021-07" db="EMBL/GenBank/DDBJ databases">
        <title>The Aristolochia fimbriata genome: insights into angiosperm evolution, floral development and chemical biosynthesis.</title>
        <authorList>
            <person name="Jiao Y."/>
        </authorList>
    </citation>
    <scope>NUCLEOTIDE SEQUENCE [LARGE SCALE GENOMIC DNA]</scope>
    <source>
        <strain evidence="2">IBCAS-2021</strain>
        <tissue evidence="2">Leaf</tissue>
    </source>
</reference>
<dbReference type="Pfam" id="PF04727">
    <property type="entry name" value="ELMO_CED12"/>
    <property type="match status" value="1"/>
</dbReference>
<dbReference type="AlphaFoldDB" id="A0AAV7EW00"/>
<evidence type="ECO:0000313" key="3">
    <source>
        <dbReference type="Proteomes" id="UP000825729"/>
    </source>
</evidence>
<dbReference type="EMBL" id="JAINDJ010000003">
    <property type="protein sequence ID" value="KAG9452691.1"/>
    <property type="molecule type" value="Genomic_DNA"/>
</dbReference>
<protein>
    <recommendedName>
        <fullName evidence="1">ELMO domain-containing protein</fullName>
    </recommendedName>
</protein>